<reference evidence="1 2" key="1">
    <citation type="journal article" date="2003" name="Genome Res.">
        <title>Comparative genome analysis of Vibrio vulnificus, a marine pathogen.</title>
        <authorList>
            <person name="Chen C.Y."/>
            <person name="Wu K.M."/>
            <person name="Chang Y.C."/>
            <person name="Chang C.H."/>
            <person name="Tsai H.C."/>
            <person name="Liao T.L."/>
            <person name="Liu Y.M."/>
            <person name="Chen H.J."/>
            <person name="Shen A.B."/>
            <person name="Li J.C."/>
            <person name="Su T.L."/>
            <person name="Shao C.P."/>
            <person name="Lee C.T."/>
            <person name="Hor L.I."/>
            <person name="Tsai S.F."/>
        </authorList>
    </citation>
    <scope>NUCLEOTIDE SEQUENCE [LARGE SCALE GENOMIC DNA]</scope>
    <source>
        <strain evidence="1 2">YJ016</strain>
    </source>
</reference>
<proteinExistence type="predicted"/>
<organism evidence="1 2">
    <name type="scientific">Vibrio vulnificus (strain YJ016)</name>
    <dbReference type="NCBI Taxonomy" id="196600"/>
    <lineage>
        <taxon>Bacteria</taxon>
        <taxon>Pseudomonadati</taxon>
        <taxon>Pseudomonadota</taxon>
        <taxon>Gammaproteobacteria</taxon>
        <taxon>Vibrionales</taxon>
        <taxon>Vibrionaceae</taxon>
        <taxon>Vibrio</taxon>
    </lineage>
</organism>
<name>Q7MEX5_VIBVY</name>
<dbReference type="HOGENOM" id="CLU_3319216_0_0_6"/>
<evidence type="ECO:0000313" key="2">
    <source>
        <dbReference type="Proteomes" id="UP000002675"/>
    </source>
</evidence>
<evidence type="ECO:0000313" key="1">
    <source>
        <dbReference type="EMBL" id="BAC96571.1"/>
    </source>
</evidence>
<dbReference type="EMBL" id="BA000038">
    <property type="protein sequence ID" value="BAC96571.1"/>
    <property type="molecule type" value="Genomic_DNA"/>
</dbReference>
<dbReference type="KEGG" id="vvy:VVA0545"/>
<protein>
    <submittedName>
        <fullName evidence="1">Uncharacterized protein</fullName>
    </submittedName>
</protein>
<dbReference type="Proteomes" id="UP000002675">
    <property type="component" value="Chromosome II"/>
</dbReference>
<gene>
    <name evidence="1" type="ordered locus">VVA0545</name>
</gene>
<accession>Q7MEX5</accession>
<sequence>MWFIVLNFCYFLDVGVVFEVVKNTSFLMESGLFVMPLLA</sequence>
<dbReference type="AlphaFoldDB" id="Q7MEX5"/>